<gene>
    <name evidence="1" type="ORF">ACFQ2N_12060</name>
</gene>
<comment type="caution">
    <text evidence="1">The sequence shown here is derived from an EMBL/GenBank/DDBJ whole genome shotgun (WGS) entry which is preliminary data.</text>
</comment>
<accession>A0ABW3LYJ8</accession>
<evidence type="ECO:0000313" key="2">
    <source>
        <dbReference type="Proteomes" id="UP001597033"/>
    </source>
</evidence>
<dbReference type="Proteomes" id="UP001597033">
    <property type="component" value="Unassembled WGS sequence"/>
</dbReference>
<protein>
    <submittedName>
        <fullName evidence="1">Uncharacterized protein</fullName>
    </submittedName>
</protein>
<dbReference type="RefSeq" id="WP_162377490.1">
    <property type="nucleotide sequence ID" value="NZ_JBHTKN010000007.1"/>
</dbReference>
<sequence>MNIDAILYETLLELAKAKKLASYSEVAPLIGLDMAQPQDRDEIARKLGDIVFFEHDNDRPMLTALVVHQGGDNNPGEGFFSAAEKIGLFKATRDPIKRLIFWQSQVALVHSHWASASHSFKSNPLRGSA</sequence>
<organism evidence="1 2">
    <name type="scientific">Pseudoxanthomonas kaohsiungensis</name>
    <dbReference type="NCBI Taxonomy" id="283923"/>
    <lineage>
        <taxon>Bacteria</taxon>
        <taxon>Pseudomonadati</taxon>
        <taxon>Pseudomonadota</taxon>
        <taxon>Gammaproteobacteria</taxon>
        <taxon>Lysobacterales</taxon>
        <taxon>Lysobacteraceae</taxon>
        <taxon>Pseudoxanthomonas</taxon>
    </lineage>
</organism>
<evidence type="ECO:0000313" key="1">
    <source>
        <dbReference type="EMBL" id="MFD1043077.1"/>
    </source>
</evidence>
<reference evidence="2" key="1">
    <citation type="journal article" date="2019" name="Int. J. Syst. Evol. Microbiol.">
        <title>The Global Catalogue of Microorganisms (GCM) 10K type strain sequencing project: providing services to taxonomists for standard genome sequencing and annotation.</title>
        <authorList>
            <consortium name="The Broad Institute Genomics Platform"/>
            <consortium name="The Broad Institute Genome Sequencing Center for Infectious Disease"/>
            <person name="Wu L."/>
            <person name="Ma J."/>
        </authorList>
    </citation>
    <scope>NUCLEOTIDE SEQUENCE [LARGE SCALE GENOMIC DNA]</scope>
    <source>
        <strain evidence="2">CCUG 55854</strain>
    </source>
</reference>
<dbReference type="EMBL" id="JBHTKN010000007">
    <property type="protein sequence ID" value="MFD1043077.1"/>
    <property type="molecule type" value="Genomic_DNA"/>
</dbReference>
<proteinExistence type="predicted"/>
<keyword evidence="2" id="KW-1185">Reference proteome</keyword>
<name>A0ABW3LYJ8_9GAMM</name>